<keyword evidence="2" id="KW-1185">Reference proteome</keyword>
<reference evidence="1" key="1">
    <citation type="journal article" date="2023" name="Plant J.">
        <title>Genome sequences and population genomics provide insights into the demographic history, inbreeding, and mutation load of two 'living fossil' tree species of Dipteronia.</title>
        <authorList>
            <person name="Feng Y."/>
            <person name="Comes H.P."/>
            <person name="Chen J."/>
            <person name="Zhu S."/>
            <person name="Lu R."/>
            <person name="Zhang X."/>
            <person name="Li P."/>
            <person name="Qiu J."/>
            <person name="Olsen K.M."/>
            <person name="Qiu Y."/>
        </authorList>
    </citation>
    <scope>NUCLEOTIDE SEQUENCE</scope>
    <source>
        <strain evidence="1">NBL</strain>
    </source>
</reference>
<gene>
    <name evidence="1" type="ORF">Dsin_002576</name>
</gene>
<protein>
    <submittedName>
        <fullName evidence="1">Uncharacterized protein</fullName>
    </submittedName>
</protein>
<dbReference type="EMBL" id="JANJYJ010000001">
    <property type="protein sequence ID" value="KAK3230695.1"/>
    <property type="molecule type" value="Genomic_DNA"/>
</dbReference>
<organism evidence="1 2">
    <name type="scientific">Dipteronia sinensis</name>
    <dbReference type="NCBI Taxonomy" id="43782"/>
    <lineage>
        <taxon>Eukaryota</taxon>
        <taxon>Viridiplantae</taxon>
        <taxon>Streptophyta</taxon>
        <taxon>Embryophyta</taxon>
        <taxon>Tracheophyta</taxon>
        <taxon>Spermatophyta</taxon>
        <taxon>Magnoliopsida</taxon>
        <taxon>eudicotyledons</taxon>
        <taxon>Gunneridae</taxon>
        <taxon>Pentapetalae</taxon>
        <taxon>rosids</taxon>
        <taxon>malvids</taxon>
        <taxon>Sapindales</taxon>
        <taxon>Sapindaceae</taxon>
        <taxon>Hippocastanoideae</taxon>
        <taxon>Acereae</taxon>
        <taxon>Dipteronia</taxon>
    </lineage>
</organism>
<dbReference type="Proteomes" id="UP001281410">
    <property type="component" value="Unassembled WGS sequence"/>
</dbReference>
<evidence type="ECO:0000313" key="1">
    <source>
        <dbReference type="EMBL" id="KAK3230695.1"/>
    </source>
</evidence>
<comment type="caution">
    <text evidence="1">The sequence shown here is derived from an EMBL/GenBank/DDBJ whole genome shotgun (WGS) entry which is preliminary data.</text>
</comment>
<sequence length="101" mass="11885">MQQDSRARVLCCHVLAAFSRRRIVRVRGKNVGFSAKDINEWWETQSYPQWTEGYESKGIYQLYNQSLANELQDTEYAIWNTSNMSLFMHDLHRGTSSTTFQ</sequence>
<proteinExistence type="predicted"/>
<name>A0AAE0ELD2_9ROSI</name>
<dbReference type="AlphaFoldDB" id="A0AAE0ELD2"/>
<evidence type="ECO:0000313" key="2">
    <source>
        <dbReference type="Proteomes" id="UP001281410"/>
    </source>
</evidence>
<accession>A0AAE0ELD2</accession>